<reference evidence="1" key="1">
    <citation type="submission" date="2014-11" db="EMBL/GenBank/DDBJ databases">
        <authorList>
            <person name="Amaro Gonzalez C."/>
        </authorList>
    </citation>
    <scope>NUCLEOTIDE SEQUENCE</scope>
</reference>
<name>A0A0E9W1T5_ANGAN</name>
<proteinExistence type="predicted"/>
<protein>
    <submittedName>
        <fullName evidence="1">Uncharacterized protein</fullName>
    </submittedName>
</protein>
<dbReference type="EMBL" id="GBXM01024270">
    <property type="protein sequence ID" value="JAH84307.1"/>
    <property type="molecule type" value="Transcribed_RNA"/>
</dbReference>
<reference evidence="1" key="2">
    <citation type="journal article" date="2015" name="Fish Shellfish Immunol.">
        <title>Early steps in the European eel (Anguilla anguilla)-Vibrio vulnificus interaction in the gills: Role of the RtxA13 toxin.</title>
        <authorList>
            <person name="Callol A."/>
            <person name="Pajuelo D."/>
            <person name="Ebbesson L."/>
            <person name="Teles M."/>
            <person name="MacKenzie S."/>
            <person name="Amaro C."/>
        </authorList>
    </citation>
    <scope>NUCLEOTIDE SEQUENCE</scope>
</reference>
<sequence>MLYNHVLVVDCLHTKKNLKIPFFRDVPKKKKPSR</sequence>
<organism evidence="1">
    <name type="scientific">Anguilla anguilla</name>
    <name type="common">European freshwater eel</name>
    <name type="synonym">Muraena anguilla</name>
    <dbReference type="NCBI Taxonomy" id="7936"/>
    <lineage>
        <taxon>Eukaryota</taxon>
        <taxon>Metazoa</taxon>
        <taxon>Chordata</taxon>
        <taxon>Craniata</taxon>
        <taxon>Vertebrata</taxon>
        <taxon>Euteleostomi</taxon>
        <taxon>Actinopterygii</taxon>
        <taxon>Neopterygii</taxon>
        <taxon>Teleostei</taxon>
        <taxon>Anguilliformes</taxon>
        <taxon>Anguillidae</taxon>
        <taxon>Anguilla</taxon>
    </lineage>
</organism>
<dbReference type="AlphaFoldDB" id="A0A0E9W1T5"/>
<accession>A0A0E9W1T5</accession>
<evidence type="ECO:0000313" key="1">
    <source>
        <dbReference type="EMBL" id="JAH84307.1"/>
    </source>
</evidence>